<dbReference type="GO" id="GO:0016758">
    <property type="term" value="F:hexosyltransferase activity"/>
    <property type="evidence" value="ECO:0007669"/>
    <property type="project" value="UniProtKB-ARBA"/>
</dbReference>
<proteinExistence type="predicted"/>
<dbReference type="CDD" id="cd00761">
    <property type="entry name" value="Glyco_tranf_GTA_type"/>
    <property type="match status" value="1"/>
</dbReference>
<dbReference type="OrthoDB" id="3171021at2"/>
<dbReference type="AlphaFoldDB" id="A0A7K3T8J5"/>
<dbReference type="SUPFAM" id="SSF53448">
    <property type="entry name" value="Nucleotide-diphospho-sugar transferases"/>
    <property type="match status" value="1"/>
</dbReference>
<evidence type="ECO:0000313" key="3">
    <source>
        <dbReference type="Proteomes" id="UP000469943"/>
    </source>
</evidence>
<keyword evidence="2" id="KW-0808">Transferase</keyword>
<dbReference type="Gene3D" id="3.90.550.10">
    <property type="entry name" value="Spore Coat Polysaccharide Biosynthesis Protein SpsA, Chain A"/>
    <property type="match status" value="1"/>
</dbReference>
<dbReference type="InterPro" id="IPR029044">
    <property type="entry name" value="Nucleotide-diphossugar_trans"/>
</dbReference>
<dbReference type="Pfam" id="PF00535">
    <property type="entry name" value="Glycos_transf_2"/>
    <property type="match status" value="1"/>
</dbReference>
<evidence type="ECO:0000259" key="1">
    <source>
        <dbReference type="Pfam" id="PF00535"/>
    </source>
</evidence>
<feature type="domain" description="Glycosyltransferase 2-like" evidence="1">
    <location>
        <begin position="44"/>
        <end position="173"/>
    </location>
</feature>
<dbReference type="Proteomes" id="UP000469943">
    <property type="component" value="Unassembled WGS sequence"/>
</dbReference>
<comment type="caution">
    <text evidence="2">The sequence shown here is derived from an EMBL/GenBank/DDBJ whole genome shotgun (WGS) entry which is preliminary data.</text>
</comment>
<gene>
    <name evidence="2" type="ORF">GFD24_01155</name>
</gene>
<sequence length="372" mass="42076">MIGSGYRRFGGHPTKYLYRHRFRDMEHITPDAASTQPEQPVLVSVIVPVYNVRPYLSECLDALIDQTYRTLEIILIDDGSTDGSAAICDAYAAQDDRIQVIHQANHGQGAARNVGLDHAQGEYICFVDADDVPDRRYVATLVHGMDDHGADMATIRFSHIDENGHPIVRHAPHNRYDTIVTLTREQALALILTNQLESFPWAYAVRSALYNGPKRIRFPEGQVMEDSATTYRAMANGSRLVYLPAPVYEYRIRPGSTMNGSNPAITQGSILNCARILRTVDDLGLPDNDVMDIRCHYFEILIACHYTLLKDHRLCRHDDDCMTQARYVASLAQSCAEHIDPSRLPPGTRLRWQLIRRGLSPMVAFIERMVRR</sequence>
<accession>A0A7K3T8J5</accession>
<reference evidence="2 3" key="1">
    <citation type="submission" date="2019-10" db="EMBL/GenBank/DDBJ databases">
        <title>Bifidobacterium from non-human primates.</title>
        <authorList>
            <person name="Modesto M."/>
        </authorList>
    </citation>
    <scope>NUCLEOTIDE SEQUENCE [LARGE SCALE GENOMIC DNA]</scope>
    <source>
        <strain evidence="2 3">TREM</strain>
    </source>
</reference>
<protein>
    <submittedName>
        <fullName evidence="2">Glycosyltransferase</fullName>
    </submittedName>
</protein>
<evidence type="ECO:0000313" key="2">
    <source>
        <dbReference type="EMBL" id="NEG70857.1"/>
    </source>
</evidence>
<dbReference type="PANTHER" id="PTHR22916:SF3">
    <property type="entry name" value="UDP-GLCNAC:BETAGAL BETA-1,3-N-ACETYLGLUCOSAMINYLTRANSFERASE-LIKE PROTEIN 1"/>
    <property type="match status" value="1"/>
</dbReference>
<dbReference type="InterPro" id="IPR001173">
    <property type="entry name" value="Glyco_trans_2-like"/>
</dbReference>
<organism evidence="2 3">
    <name type="scientific">Bifidobacterium ramosum</name>
    <dbReference type="NCBI Taxonomy" id="1798158"/>
    <lineage>
        <taxon>Bacteria</taxon>
        <taxon>Bacillati</taxon>
        <taxon>Actinomycetota</taxon>
        <taxon>Actinomycetes</taxon>
        <taxon>Bifidobacteriales</taxon>
        <taxon>Bifidobacteriaceae</taxon>
        <taxon>Bifidobacterium</taxon>
    </lineage>
</organism>
<dbReference type="EMBL" id="WHZX01000001">
    <property type="protein sequence ID" value="NEG70857.1"/>
    <property type="molecule type" value="Genomic_DNA"/>
</dbReference>
<name>A0A7K3T8J5_9BIFI</name>
<dbReference type="PANTHER" id="PTHR22916">
    <property type="entry name" value="GLYCOSYLTRANSFERASE"/>
    <property type="match status" value="1"/>
</dbReference>